<evidence type="ECO:0000256" key="3">
    <source>
        <dbReference type="ARBA" id="ARBA00022741"/>
    </source>
</evidence>
<evidence type="ECO:0000313" key="9">
    <source>
        <dbReference type="EMBL" id="SDI79657.1"/>
    </source>
</evidence>
<gene>
    <name evidence="9" type="ORF">SAMN05216352_11227</name>
</gene>
<evidence type="ECO:0000256" key="5">
    <source>
        <dbReference type="ARBA" id="ARBA00022840"/>
    </source>
</evidence>
<keyword evidence="3" id="KW-0547">Nucleotide-binding</keyword>
<dbReference type="Pfam" id="PF07005">
    <property type="entry name" value="SBD_N"/>
    <property type="match status" value="1"/>
</dbReference>
<dbReference type="Pfam" id="PF17042">
    <property type="entry name" value="NBD_C"/>
    <property type="match status" value="1"/>
</dbReference>
<keyword evidence="10" id="KW-1185">Reference proteome</keyword>
<dbReference type="Proteomes" id="UP000199017">
    <property type="component" value="Unassembled WGS sequence"/>
</dbReference>
<dbReference type="SUPFAM" id="SSF142764">
    <property type="entry name" value="YgbK-like"/>
    <property type="match status" value="1"/>
</dbReference>
<dbReference type="STRING" id="930129.SAMN05216352_11227"/>
<keyword evidence="2" id="KW-0808">Transferase</keyword>
<sequence>MDLCIIADDLTGANDSGVQLLDVGYNPTVLVDGDLKGLHKHEVVVVDTDSRADASMASYHKVKQVMNTVQQYLPDVVYKKIDSTMRGNIGAELDAIYDTCSPDFIVINPAYPSAGRFVKNGELYVKDKPLDRSHIKNYPGPPFDTASIKTIINRQSAHDLWHGSPDWTDKQWKDALKKNDGENKRYITFDAKKDEDIERVVQVLTNSSYRFSWAGSAGLMPSVAKACLSQEKNETDKTKMEAGRFLFTIGSINQVTRLQLEQLKKADNMCHIAVHPTSLLFDYTETWNDVKRQFEKGANGKHVVLYTLYDEDTWESLQHALKKRNMEIKDASREIANALGNLVKQLRSTAAFKWYFLSGGDIAKAVCRQNKWDQLKLIDELENGIPIGQAQEDDPVFVITKAGGFGGKDVFLHALEKSERGVLY</sequence>
<evidence type="ECO:0000256" key="6">
    <source>
        <dbReference type="ARBA" id="ARBA00023277"/>
    </source>
</evidence>
<dbReference type="Gene3D" id="3.40.50.10840">
    <property type="entry name" value="Putative sugar-binding, N-terminal domain"/>
    <property type="match status" value="1"/>
</dbReference>
<dbReference type="OrthoDB" id="9778478at2"/>
<protein>
    <submittedName>
        <fullName evidence="9">Uncharacterized conserved protein YgbK, DUF1537 family</fullName>
    </submittedName>
</protein>
<evidence type="ECO:0000313" key="10">
    <source>
        <dbReference type="Proteomes" id="UP000199017"/>
    </source>
</evidence>
<dbReference type="InterPro" id="IPR031475">
    <property type="entry name" value="NBD_C"/>
</dbReference>
<evidence type="ECO:0000256" key="4">
    <source>
        <dbReference type="ARBA" id="ARBA00022777"/>
    </source>
</evidence>
<dbReference type="GO" id="GO:0016301">
    <property type="term" value="F:kinase activity"/>
    <property type="evidence" value="ECO:0007669"/>
    <property type="project" value="UniProtKB-KW"/>
</dbReference>
<dbReference type="GO" id="GO:0005524">
    <property type="term" value="F:ATP binding"/>
    <property type="evidence" value="ECO:0007669"/>
    <property type="project" value="UniProtKB-KW"/>
</dbReference>
<dbReference type="Gene3D" id="3.40.980.20">
    <property type="entry name" value="Four-carbon acid sugar kinase, nucleotide binding domain"/>
    <property type="match status" value="1"/>
</dbReference>
<dbReference type="RefSeq" id="WP_091587026.1">
    <property type="nucleotide sequence ID" value="NZ_FNDU01000012.1"/>
</dbReference>
<organism evidence="9 10">
    <name type="scientific">Alteribacillus bidgolensis</name>
    <dbReference type="NCBI Taxonomy" id="930129"/>
    <lineage>
        <taxon>Bacteria</taxon>
        <taxon>Bacillati</taxon>
        <taxon>Bacillota</taxon>
        <taxon>Bacilli</taxon>
        <taxon>Bacillales</taxon>
        <taxon>Bacillaceae</taxon>
        <taxon>Alteribacillus</taxon>
    </lineage>
</organism>
<evidence type="ECO:0000259" key="7">
    <source>
        <dbReference type="Pfam" id="PF07005"/>
    </source>
</evidence>
<dbReference type="AlphaFoldDB" id="A0A1G8NHU2"/>
<keyword evidence="4" id="KW-0418">Kinase</keyword>
<dbReference type="InterPro" id="IPR042213">
    <property type="entry name" value="NBD_C_sf"/>
</dbReference>
<reference evidence="9 10" key="1">
    <citation type="submission" date="2016-10" db="EMBL/GenBank/DDBJ databases">
        <authorList>
            <person name="de Groot N.N."/>
        </authorList>
    </citation>
    <scope>NUCLEOTIDE SEQUENCE [LARGE SCALE GENOMIC DNA]</scope>
    <source>
        <strain evidence="10">P4B,CCM 7963,CECT 7998,DSM 25260,IBRC-M 10614,KCTC 13821</strain>
    </source>
</reference>
<dbReference type="InterPro" id="IPR010737">
    <property type="entry name" value="4-carb_acid_sugar_kinase_N"/>
</dbReference>
<accession>A0A1G8NHU2</accession>
<dbReference type="EMBL" id="FNDU01000012">
    <property type="protein sequence ID" value="SDI79657.1"/>
    <property type="molecule type" value="Genomic_DNA"/>
</dbReference>
<evidence type="ECO:0000256" key="2">
    <source>
        <dbReference type="ARBA" id="ARBA00022679"/>
    </source>
</evidence>
<evidence type="ECO:0000256" key="1">
    <source>
        <dbReference type="ARBA" id="ARBA00005715"/>
    </source>
</evidence>
<proteinExistence type="inferred from homology"/>
<keyword evidence="5" id="KW-0067">ATP-binding</keyword>
<keyword evidence="6" id="KW-0119">Carbohydrate metabolism</keyword>
<comment type="similarity">
    <text evidence="1">Belongs to the four-carbon acid sugar kinase family.</text>
</comment>
<feature type="domain" description="Four-carbon acid sugar kinase N-terminal" evidence="7">
    <location>
        <begin position="3"/>
        <end position="220"/>
    </location>
</feature>
<feature type="domain" description="Four-carbon acid sugar kinase nucleotide binding" evidence="8">
    <location>
        <begin position="248"/>
        <end position="411"/>
    </location>
</feature>
<name>A0A1G8NHU2_9BACI</name>
<evidence type="ECO:0000259" key="8">
    <source>
        <dbReference type="Pfam" id="PF17042"/>
    </source>
</evidence>
<dbReference type="InterPro" id="IPR037051">
    <property type="entry name" value="4-carb_acid_sugar_kinase_N_sf"/>
</dbReference>